<comment type="caution">
    <text evidence="1">The sequence shown here is derived from an EMBL/GenBank/DDBJ whole genome shotgun (WGS) entry which is preliminary data.</text>
</comment>
<keyword evidence="2" id="KW-1185">Reference proteome</keyword>
<dbReference type="AlphaFoldDB" id="A0A8K0TDT8"/>
<accession>A0A8K0TDT8</accession>
<protein>
    <submittedName>
        <fullName evidence="1">Uncharacterized protein</fullName>
    </submittedName>
</protein>
<name>A0A8K0TDT8_9PEZI</name>
<dbReference type="EMBL" id="JAGPXD010000003">
    <property type="protein sequence ID" value="KAH7361627.1"/>
    <property type="molecule type" value="Genomic_DNA"/>
</dbReference>
<evidence type="ECO:0000313" key="1">
    <source>
        <dbReference type="EMBL" id="KAH7361627.1"/>
    </source>
</evidence>
<sequence length="356" mass="40121">MTETPPSTGIPIVLPPSWEWRLKQDAVSFSPHLLRLRWRVGDPISSIRVLDNARDANSPQQPYDPDTHPIASEPFTQRLPVSSIDIFIAPLDYWEEWWLNEHDTHAEFDSEYGLASFGARMVFPTPADSEWWLVEDMAEEEGKEVDDDDFEIPAVRRVHCCGLDRPPSKSPRLTVRASSEGGVLTIGDWIAGVHALLGQERENIMACRGVYHGSQTSIVQPDEVLYVDPTSRHAGVEIIGDRDVVRRHRVQISAPRPLARTPGTWDEEFQRWAEEPALRKAREARNAEEAAKGAAGMPPCICWRSKEEPCFRATMAGAPCYPNPDDVPIYSDVGAPNTWWRLGWNGYTGPPRESHL</sequence>
<evidence type="ECO:0000313" key="2">
    <source>
        <dbReference type="Proteomes" id="UP000813385"/>
    </source>
</evidence>
<organism evidence="1 2">
    <name type="scientific">Plectosphaerella cucumerina</name>
    <dbReference type="NCBI Taxonomy" id="40658"/>
    <lineage>
        <taxon>Eukaryota</taxon>
        <taxon>Fungi</taxon>
        <taxon>Dikarya</taxon>
        <taxon>Ascomycota</taxon>
        <taxon>Pezizomycotina</taxon>
        <taxon>Sordariomycetes</taxon>
        <taxon>Hypocreomycetidae</taxon>
        <taxon>Glomerellales</taxon>
        <taxon>Plectosphaerellaceae</taxon>
        <taxon>Plectosphaerella</taxon>
    </lineage>
</organism>
<gene>
    <name evidence="1" type="ORF">B0T11DRAFT_338629</name>
</gene>
<reference evidence="1" key="1">
    <citation type="journal article" date="2021" name="Nat. Commun.">
        <title>Genetic determinants of endophytism in the Arabidopsis root mycobiome.</title>
        <authorList>
            <person name="Mesny F."/>
            <person name="Miyauchi S."/>
            <person name="Thiergart T."/>
            <person name="Pickel B."/>
            <person name="Atanasova L."/>
            <person name="Karlsson M."/>
            <person name="Huettel B."/>
            <person name="Barry K.W."/>
            <person name="Haridas S."/>
            <person name="Chen C."/>
            <person name="Bauer D."/>
            <person name="Andreopoulos W."/>
            <person name="Pangilinan J."/>
            <person name="LaButti K."/>
            <person name="Riley R."/>
            <person name="Lipzen A."/>
            <person name="Clum A."/>
            <person name="Drula E."/>
            <person name="Henrissat B."/>
            <person name="Kohler A."/>
            <person name="Grigoriev I.V."/>
            <person name="Martin F.M."/>
            <person name="Hacquard S."/>
        </authorList>
    </citation>
    <scope>NUCLEOTIDE SEQUENCE</scope>
    <source>
        <strain evidence="1">MPI-CAGE-AT-0016</strain>
    </source>
</reference>
<proteinExistence type="predicted"/>
<dbReference type="OrthoDB" id="4820929at2759"/>
<dbReference type="Proteomes" id="UP000813385">
    <property type="component" value="Unassembled WGS sequence"/>
</dbReference>